<dbReference type="AlphaFoldDB" id="A0AAV7RRX0"/>
<comment type="caution">
    <text evidence="2">The sequence shown here is derived from an EMBL/GenBank/DDBJ whole genome shotgun (WGS) entry which is preliminary data.</text>
</comment>
<evidence type="ECO:0000313" key="2">
    <source>
        <dbReference type="EMBL" id="KAJ1155266.1"/>
    </source>
</evidence>
<dbReference type="EMBL" id="JANPWB010000009">
    <property type="protein sequence ID" value="KAJ1155266.1"/>
    <property type="molecule type" value="Genomic_DNA"/>
</dbReference>
<proteinExistence type="predicted"/>
<dbReference type="Proteomes" id="UP001066276">
    <property type="component" value="Chromosome 5"/>
</dbReference>
<reference evidence="2" key="1">
    <citation type="journal article" date="2022" name="bioRxiv">
        <title>Sequencing and chromosome-scale assembly of the giantPleurodeles waltlgenome.</title>
        <authorList>
            <person name="Brown T."/>
            <person name="Elewa A."/>
            <person name="Iarovenko S."/>
            <person name="Subramanian E."/>
            <person name="Araus A.J."/>
            <person name="Petzold A."/>
            <person name="Susuki M."/>
            <person name="Suzuki K.-i.T."/>
            <person name="Hayashi T."/>
            <person name="Toyoda A."/>
            <person name="Oliveira C."/>
            <person name="Osipova E."/>
            <person name="Leigh N.D."/>
            <person name="Simon A."/>
            <person name="Yun M.H."/>
        </authorList>
    </citation>
    <scope>NUCLEOTIDE SEQUENCE</scope>
    <source>
        <strain evidence="2">20211129_DDA</strain>
        <tissue evidence="2">Liver</tissue>
    </source>
</reference>
<organism evidence="2 3">
    <name type="scientific">Pleurodeles waltl</name>
    <name type="common">Iberian ribbed newt</name>
    <dbReference type="NCBI Taxonomy" id="8319"/>
    <lineage>
        <taxon>Eukaryota</taxon>
        <taxon>Metazoa</taxon>
        <taxon>Chordata</taxon>
        <taxon>Craniata</taxon>
        <taxon>Vertebrata</taxon>
        <taxon>Euteleostomi</taxon>
        <taxon>Amphibia</taxon>
        <taxon>Batrachia</taxon>
        <taxon>Caudata</taxon>
        <taxon>Salamandroidea</taxon>
        <taxon>Salamandridae</taxon>
        <taxon>Pleurodelinae</taxon>
        <taxon>Pleurodeles</taxon>
    </lineage>
</organism>
<feature type="region of interest" description="Disordered" evidence="1">
    <location>
        <begin position="1"/>
        <end position="24"/>
    </location>
</feature>
<accession>A0AAV7RRX0</accession>
<protein>
    <submittedName>
        <fullName evidence="2">Uncharacterized protein</fullName>
    </submittedName>
</protein>
<gene>
    <name evidence="2" type="ORF">NDU88_008000</name>
</gene>
<evidence type="ECO:0000256" key="1">
    <source>
        <dbReference type="SAM" id="MobiDB-lite"/>
    </source>
</evidence>
<name>A0AAV7RRX0_PLEWA</name>
<evidence type="ECO:0000313" key="3">
    <source>
        <dbReference type="Proteomes" id="UP001066276"/>
    </source>
</evidence>
<keyword evidence="3" id="KW-1185">Reference proteome</keyword>
<sequence>MAAKSTDGQQGAPMDLSDLTEQCGSTRSPWPGLVSLGARTGPIGVSLTPFIPTACSGPGYGAIEEWGHWRSESGAETVA</sequence>